<name>A0A183SGD1_SCHSO</name>
<organism evidence="3">
    <name type="scientific">Schistocephalus solidus</name>
    <name type="common">Tapeworm</name>
    <dbReference type="NCBI Taxonomy" id="70667"/>
    <lineage>
        <taxon>Eukaryota</taxon>
        <taxon>Metazoa</taxon>
        <taxon>Spiralia</taxon>
        <taxon>Lophotrochozoa</taxon>
        <taxon>Platyhelminthes</taxon>
        <taxon>Cestoda</taxon>
        <taxon>Eucestoda</taxon>
        <taxon>Diphyllobothriidea</taxon>
        <taxon>Diphyllobothriidae</taxon>
        <taxon>Schistocephalus</taxon>
    </lineage>
</organism>
<dbReference type="AlphaFoldDB" id="A0A183SGD1"/>
<sequence>MQHNSQSTTSACAGLVRLMGQLKCCVSFRGTTINAICYVTKSSLNHLGVDWIEQLGLADMLLSVVCSQEQIPAMPEDPTKDFSQRKVVWVAAHRPFSPAGHSIAVALASAWRGSSRFRSAPGHPYPGSCLAISAAVSAEAAEMEVIQLPGFVPVDSPGLRSVKECRQEDGLVHLQFGVQVNTMVTPHGGLQPAKGLTGFEDPLSNLVVDSRVA</sequence>
<proteinExistence type="predicted"/>
<dbReference type="WBParaSite" id="SSLN_0000337901-mRNA-1">
    <property type="protein sequence ID" value="SSLN_0000337901-mRNA-1"/>
    <property type="gene ID" value="SSLN_0000337901"/>
</dbReference>
<evidence type="ECO:0000313" key="1">
    <source>
        <dbReference type="EMBL" id="VDL89664.1"/>
    </source>
</evidence>
<keyword evidence="2" id="KW-1185">Reference proteome</keyword>
<accession>A0A183SGD1</accession>
<gene>
    <name evidence="1" type="ORF">SSLN_LOCUS3279</name>
</gene>
<dbReference type="EMBL" id="UYSU01032485">
    <property type="protein sequence ID" value="VDL89664.1"/>
    <property type="molecule type" value="Genomic_DNA"/>
</dbReference>
<reference evidence="3" key="1">
    <citation type="submission" date="2016-06" db="UniProtKB">
        <authorList>
            <consortium name="WormBaseParasite"/>
        </authorList>
    </citation>
    <scope>IDENTIFICATION</scope>
</reference>
<reference evidence="1 2" key="2">
    <citation type="submission" date="2018-11" db="EMBL/GenBank/DDBJ databases">
        <authorList>
            <consortium name="Pathogen Informatics"/>
        </authorList>
    </citation>
    <scope>NUCLEOTIDE SEQUENCE [LARGE SCALE GENOMIC DNA]</scope>
    <source>
        <strain evidence="1 2">NST_G2</strain>
    </source>
</reference>
<protein>
    <submittedName>
        <fullName evidence="3">Glutamate receptor ionotropic, delta-2</fullName>
    </submittedName>
</protein>
<evidence type="ECO:0000313" key="3">
    <source>
        <dbReference type="WBParaSite" id="SSLN_0000337901-mRNA-1"/>
    </source>
</evidence>
<dbReference type="Proteomes" id="UP000275846">
    <property type="component" value="Unassembled WGS sequence"/>
</dbReference>
<evidence type="ECO:0000313" key="2">
    <source>
        <dbReference type="Proteomes" id="UP000275846"/>
    </source>
</evidence>